<dbReference type="EMBL" id="CP042304">
    <property type="protein sequence ID" value="QDZ09610.1"/>
    <property type="molecule type" value="Genomic_DNA"/>
</dbReference>
<evidence type="ECO:0000259" key="15">
    <source>
        <dbReference type="PROSITE" id="PS50113"/>
    </source>
</evidence>
<dbReference type="EC" id="2.7.13.3" evidence="3"/>
<evidence type="ECO:0000256" key="10">
    <source>
        <dbReference type="ARBA" id="ARBA00023012"/>
    </source>
</evidence>
<dbReference type="Gene3D" id="3.30.450.20">
    <property type="entry name" value="PAS domain"/>
    <property type="match status" value="1"/>
</dbReference>
<evidence type="ECO:0000256" key="3">
    <source>
        <dbReference type="ARBA" id="ARBA00012438"/>
    </source>
</evidence>
<dbReference type="InterPro" id="IPR004358">
    <property type="entry name" value="Sig_transdc_His_kin-like_C"/>
</dbReference>
<evidence type="ECO:0000256" key="9">
    <source>
        <dbReference type="ARBA" id="ARBA00022840"/>
    </source>
</evidence>
<feature type="transmembrane region" description="Helical" evidence="12">
    <location>
        <begin position="62"/>
        <end position="80"/>
    </location>
</feature>
<dbReference type="Pfam" id="PF00512">
    <property type="entry name" value="HisKA"/>
    <property type="match status" value="1"/>
</dbReference>
<dbReference type="PROSITE" id="PS50112">
    <property type="entry name" value="PAS"/>
    <property type="match status" value="1"/>
</dbReference>
<evidence type="ECO:0000256" key="5">
    <source>
        <dbReference type="ARBA" id="ARBA00022553"/>
    </source>
</evidence>
<dbReference type="Proteomes" id="UP000315364">
    <property type="component" value="Chromosome"/>
</dbReference>
<dbReference type="Pfam" id="PF02518">
    <property type="entry name" value="HATPase_c"/>
    <property type="match status" value="1"/>
</dbReference>
<dbReference type="InterPro" id="IPR000700">
    <property type="entry name" value="PAS-assoc_C"/>
</dbReference>
<keyword evidence="11 12" id="KW-0472">Membrane</keyword>
<dbReference type="GO" id="GO:0005524">
    <property type="term" value="F:ATP binding"/>
    <property type="evidence" value="ECO:0007669"/>
    <property type="project" value="UniProtKB-KW"/>
</dbReference>
<sequence>MRMRSLFSFGASEEMSLAVAGTGHRPEMLRRKTLANNARILILLSALAMPFAVYGLVTGTAFPFAVAVLGLAGGMITLALHQRRLFEEAAAGQVCILLALGCMLTLADPRLGDAGLAIAAIAPILASLVGRGQLRRQSWVLLVGVVGLAGISAAFAVPAIPVGAGALMATAIVAFVTSVGIVAHTANRINAAYEVYDKAQMTAYRHLIEHVQDGVMRFSSDGEILLASRSSEQLFGCRRYELSGGGLGERLHVLDRPAYLTAFADANQGGKSRVIEVRMRQDDPRAMSSVPRFIWVEISFSPVQDADNAGLRHEVVALFRDITSRKDNELAMAEARRTAEEASEAKSRFLATIGHELRTPLNAVVGFSEMMSSGIGGELSTTHREYAGLIHQSGKHLLEVVRMLLDMSKIEAGKFELQTEPFVVEDMIEPCLSMVEAMATKQQVTLVTDIASPLPALVADERACRQILLNLLSNAIKFSHPGGQVTISLKRQGQSLNLSVSDHGVGMAPESLTRIGEPFFQVQDGLSRRYEGTGLGLSIVKGLVDLHEGTLRAMSEIGSGTTVTVLLPINGPAIKTDETAVVTPLRKEPAAAPVHPWQDEKRKAQ</sequence>
<dbReference type="SMART" id="SM00091">
    <property type="entry name" value="PAS"/>
    <property type="match status" value="1"/>
</dbReference>
<dbReference type="InterPro" id="IPR036890">
    <property type="entry name" value="HATPase_C_sf"/>
</dbReference>
<dbReference type="InterPro" id="IPR013656">
    <property type="entry name" value="PAS_4"/>
</dbReference>
<comment type="catalytic activity">
    <reaction evidence="1">
        <text>ATP + protein L-histidine = ADP + protein N-phospho-L-histidine.</text>
        <dbReference type="EC" id="2.7.13.3"/>
    </reaction>
</comment>
<feature type="transmembrane region" description="Helical" evidence="12">
    <location>
        <begin position="139"/>
        <end position="160"/>
    </location>
</feature>
<gene>
    <name evidence="16" type="ORF">FPZ08_01905</name>
</gene>
<feature type="transmembrane region" description="Helical" evidence="12">
    <location>
        <begin position="89"/>
        <end position="107"/>
    </location>
</feature>
<dbReference type="RefSeq" id="WP_146288419.1">
    <property type="nucleotide sequence ID" value="NZ_CP042304.1"/>
</dbReference>
<dbReference type="Gene3D" id="3.30.565.10">
    <property type="entry name" value="Histidine kinase-like ATPase, C-terminal domain"/>
    <property type="match status" value="1"/>
</dbReference>
<evidence type="ECO:0000313" key="16">
    <source>
        <dbReference type="EMBL" id="QDZ09610.1"/>
    </source>
</evidence>
<keyword evidence="17" id="KW-1185">Reference proteome</keyword>
<keyword evidence="8 16" id="KW-0418">Kinase</keyword>
<proteinExistence type="predicted"/>
<dbReference type="InterPro" id="IPR003661">
    <property type="entry name" value="HisK_dim/P_dom"/>
</dbReference>
<keyword evidence="9" id="KW-0067">ATP-binding</keyword>
<organism evidence="16 17">
    <name type="scientific">Devosia ginsengisoli</name>
    <dbReference type="NCBI Taxonomy" id="400770"/>
    <lineage>
        <taxon>Bacteria</taxon>
        <taxon>Pseudomonadati</taxon>
        <taxon>Pseudomonadota</taxon>
        <taxon>Alphaproteobacteria</taxon>
        <taxon>Hyphomicrobiales</taxon>
        <taxon>Devosiaceae</taxon>
        <taxon>Devosia</taxon>
    </lineage>
</organism>
<dbReference type="FunFam" id="3.30.565.10:FF:000023">
    <property type="entry name" value="PAS domain-containing sensor histidine kinase"/>
    <property type="match status" value="1"/>
</dbReference>
<name>A0A5B8LQT5_9HYPH</name>
<dbReference type="InterPro" id="IPR036097">
    <property type="entry name" value="HisK_dim/P_sf"/>
</dbReference>
<dbReference type="NCBIfam" id="TIGR00229">
    <property type="entry name" value="sensory_box"/>
    <property type="match status" value="1"/>
</dbReference>
<evidence type="ECO:0000256" key="2">
    <source>
        <dbReference type="ARBA" id="ARBA00004236"/>
    </source>
</evidence>
<dbReference type="Gene3D" id="1.10.287.130">
    <property type="match status" value="1"/>
</dbReference>
<accession>A0A5B8LQT5</accession>
<dbReference type="PANTHER" id="PTHR43047">
    <property type="entry name" value="TWO-COMPONENT HISTIDINE PROTEIN KINASE"/>
    <property type="match status" value="1"/>
</dbReference>
<evidence type="ECO:0000256" key="7">
    <source>
        <dbReference type="ARBA" id="ARBA00022741"/>
    </source>
</evidence>
<dbReference type="PROSITE" id="PS50113">
    <property type="entry name" value="PAC"/>
    <property type="match status" value="1"/>
</dbReference>
<evidence type="ECO:0000256" key="8">
    <source>
        <dbReference type="ARBA" id="ARBA00022777"/>
    </source>
</evidence>
<keyword evidence="5" id="KW-0597">Phosphoprotein</keyword>
<dbReference type="Pfam" id="PF08448">
    <property type="entry name" value="PAS_4"/>
    <property type="match status" value="1"/>
</dbReference>
<dbReference type="GO" id="GO:0009927">
    <property type="term" value="F:histidine phosphotransfer kinase activity"/>
    <property type="evidence" value="ECO:0007669"/>
    <property type="project" value="TreeGrafter"/>
</dbReference>
<dbReference type="PANTHER" id="PTHR43047:SF72">
    <property type="entry name" value="OSMOSENSING HISTIDINE PROTEIN KINASE SLN1"/>
    <property type="match status" value="1"/>
</dbReference>
<evidence type="ECO:0000313" key="17">
    <source>
        <dbReference type="Proteomes" id="UP000315364"/>
    </source>
</evidence>
<evidence type="ECO:0000259" key="14">
    <source>
        <dbReference type="PROSITE" id="PS50112"/>
    </source>
</evidence>
<keyword evidence="12" id="KW-0812">Transmembrane</keyword>
<dbReference type="SMART" id="SM00388">
    <property type="entry name" value="HisKA"/>
    <property type="match status" value="1"/>
</dbReference>
<dbReference type="PROSITE" id="PS50109">
    <property type="entry name" value="HIS_KIN"/>
    <property type="match status" value="1"/>
</dbReference>
<dbReference type="InterPro" id="IPR003594">
    <property type="entry name" value="HATPase_dom"/>
</dbReference>
<feature type="transmembrane region" description="Helical" evidence="12">
    <location>
        <begin position="166"/>
        <end position="186"/>
    </location>
</feature>
<dbReference type="InterPro" id="IPR000014">
    <property type="entry name" value="PAS"/>
</dbReference>
<keyword evidence="7" id="KW-0547">Nucleotide-binding</keyword>
<reference evidence="16 17" key="1">
    <citation type="submission" date="2019-07" db="EMBL/GenBank/DDBJ databases">
        <title>Full genome sequence of Devosia sp. Gsoil 520.</title>
        <authorList>
            <person name="Im W.-T."/>
        </authorList>
    </citation>
    <scope>NUCLEOTIDE SEQUENCE [LARGE SCALE GENOMIC DNA]</scope>
    <source>
        <strain evidence="16 17">Gsoil 520</strain>
    </source>
</reference>
<dbReference type="OrthoDB" id="9813151at2"/>
<evidence type="ECO:0000256" key="6">
    <source>
        <dbReference type="ARBA" id="ARBA00022679"/>
    </source>
</evidence>
<dbReference type="SUPFAM" id="SSF55874">
    <property type="entry name" value="ATPase domain of HSP90 chaperone/DNA topoisomerase II/histidine kinase"/>
    <property type="match status" value="1"/>
</dbReference>
<dbReference type="AlphaFoldDB" id="A0A5B8LQT5"/>
<dbReference type="InterPro" id="IPR035965">
    <property type="entry name" value="PAS-like_dom_sf"/>
</dbReference>
<dbReference type="InterPro" id="IPR005467">
    <property type="entry name" value="His_kinase_dom"/>
</dbReference>
<dbReference type="PRINTS" id="PR00344">
    <property type="entry name" value="BCTRLSENSOR"/>
</dbReference>
<keyword evidence="4" id="KW-1003">Cell membrane</keyword>
<dbReference type="GO" id="GO:0000155">
    <property type="term" value="F:phosphorelay sensor kinase activity"/>
    <property type="evidence" value="ECO:0007669"/>
    <property type="project" value="InterPro"/>
</dbReference>
<dbReference type="CDD" id="cd16922">
    <property type="entry name" value="HATPase_EvgS-ArcB-TorS-like"/>
    <property type="match status" value="1"/>
</dbReference>
<protein>
    <recommendedName>
        <fullName evidence="3">histidine kinase</fullName>
        <ecNumber evidence="3">2.7.13.3</ecNumber>
    </recommendedName>
</protein>
<feature type="transmembrane region" description="Helical" evidence="12">
    <location>
        <begin position="113"/>
        <end position="132"/>
    </location>
</feature>
<feature type="domain" description="PAC" evidence="15">
    <location>
        <begin position="273"/>
        <end position="334"/>
    </location>
</feature>
<keyword evidence="12" id="KW-1133">Transmembrane helix</keyword>
<feature type="domain" description="PAS" evidence="14">
    <location>
        <begin position="200"/>
        <end position="270"/>
    </location>
</feature>
<keyword evidence="6" id="KW-0808">Transferase</keyword>
<keyword evidence="10" id="KW-0902">Two-component regulatory system</keyword>
<dbReference type="SUPFAM" id="SSF55785">
    <property type="entry name" value="PYP-like sensor domain (PAS domain)"/>
    <property type="match status" value="1"/>
</dbReference>
<dbReference type="KEGG" id="dea:FPZ08_01905"/>
<dbReference type="CDD" id="cd00082">
    <property type="entry name" value="HisKA"/>
    <property type="match status" value="1"/>
</dbReference>
<dbReference type="GO" id="GO:0005886">
    <property type="term" value="C:plasma membrane"/>
    <property type="evidence" value="ECO:0007669"/>
    <property type="project" value="UniProtKB-SubCell"/>
</dbReference>
<dbReference type="SUPFAM" id="SSF47384">
    <property type="entry name" value="Homodimeric domain of signal transducing histidine kinase"/>
    <property type="match status" value="1"/>
</dbReference>
<dbReference type="SMART" id="SM00387">
    <property type="entry name" value="HATPase_c"/>
    <property type="match status" value="1"/>
</dbReference>
<evidence type="ECO:0000256" key="11">
    <source>
        <dbReference type="ARBA" id="ARBA00023136"/>
    </source>
</evidence>
<evidence type="ECO:0000256" key="1">
    <source>
        <dbReference type="ARBA" id="ARBA00000085"/>
    </source>
</evidence>
<feature type="transmembrane region" description="Helical" evidence="12">
    <location>
        <begin position="38"/>
        <end position="56"/>
    </location>
</feature>
<dbReference type="CDD" id="cd00130">
    <property type="entry name" value="PAS"/>
    <property type="match status" value="1"/>
</dbReference>
<comment type="subcellular location">
    <subcellularLocation>
        <location evidence="2">Cell membrane</location>
    </subcellularLocation>
</comment>
<evidence type="ECO:0000256" key="12">
    <source>
        <dbReference type="SAM" id="Phobius"/>
    </source>
</evidence>
<feature type="domain" description="Histidine kinase" evidence="13">
    <location>
        <begin position="352"/>
        <end position="571"/>
    </location>
</feature>
<evidence type="ECO:0000256" key="4">
    <source>
        <dbReference type="ARBA" id="ARBA00022475"/>
    </source>
</evidence>
<evidence type="ECO:0000259" key="13">
    <source>
        <dbReference type="PROSITE" id="PS50109"/>
    </source>
</evidence>